<dbReference type="EMBL" id="CCNE01000023">
    <property type="protein sequence ID" value="CDX59683.1"/>
    <property type="molecule type" value="Genomic_DNA"/>
</dbReference>
<organism evidence="1 2">
    <name type="scientific">Mesorhizobium plurifarium</name>
    <dbReference type="NCBI Taxonomy" id="69974"/>
    <lineage>
        <taxon>Bacteria</taxon>
        <taxon>Pseudomonadati</taxon>
        <taxon>Pseudomonadota</taxon>
        <taxon>Alphaproteobacteria</taxon>
        <taxon>Hyphomicrobiales</taxon>
        <taxon>Phyllobacteriaceae</taxon>
        <taxon>Mesorhizobium</taxon>
    </lineage>
</organism>
<reference evidence="1 2" key="1">
    <citation type="submission" date="2014-08" db="EMBL/GenBank/DDBJ databases">
        <authorList>
            <person name="Moulin Lionel"/>
        </authorList>
    </citation>
    <scope>NUCLEOTIDE SEQUENCE [LARGE SCALE GENOMIC DNA]</scope>
</reference>
<gene>
    <name evidence="1" type="ORF">MPL3365_30791</name>
</gene>
<evidence type="ECO:0000313" key="2">
    <source>
        <dbReference type="Proteomes" id="UP000046122"/>
    </source>
</evidence>
<evidence type="ECO:0000313" key="1">
    <source>
        <dbReference type="EMBL" id="CDX59683.1"/>
    </source>
</evidence>
<dbReference type="Proteomes" id="UP000046122">
    <property type="component" value="Unassembled WGS sequence"/>
</dbReference>
<sequence length="83" mass="9172">MLEIVVKAFLSAVLEVGGSASTIGAFAEPSSARTHNSVTPEPGTRLSSWSFALEQFQEKCLTVFRLELRENKEIERFGVSVKR</sequence>
<accession>A0A090G982</accession>
<protein>
    <submittedName>
        <fullName evidence="1">Uncharacterized protein</fullName>
    </submittedName>
</protein>
<proteinExistence type="predicted"/>
<name>A0A090G982_MESPL</name>
<dbReference type="AlphaFoldDB" id="A0A090G982"/>